<evidence type="ECO:0000256" key="3">
    <source>
        <dbReference type="ARBA" id="ARBA00022989"/>
    </source>
</evidence>
<comment type="caution">
    <text evidence="6">The sequence shown here is derived from an EMBL/GenBank/DDBJ whole genome shotgun (WGS) entry which is preliminary data.</text>
</comment>
<keyword evidence="4 5" id="KW-0472">Membrane</keyword>
<dbReference type="PANTHER" id="PTHR14948:SF25">
    <property type="entry name" value="DUF4190 DOMAIN-CONTAINING PROTEIN"/>
    <property type="match status" value="1"/>
</dbReference>
<evidence type="ECO:0000256" key="1">
    <source>
        <dbReference type="ARBA" id="ARBA00004370"/>
    </source>
</evidence>
<feature type="transmembrane region" description="Helical" evidence="5">
    <location>
        <begin position="12"/>
        <end position="35"/>
    </location>
</feature>
<organism evidence="6 7">
    <name type="scientific">Pelatocladus maniniholoensis HA4357-MV3</name>
    <dbReference type="NCBI Taxonomy" id="1117104"/>
    <lineage>
        <taxon>Bacteria</taxon>
        <taxon>Bacillati</taxon>
        <taxon>Cyanobacteriota</taxon>
        <taxon>Cyanophyceae</taxon>
        <taxon>Nostocales</taxon>
        <taxon>Nostocaceae</taxon>
        <taxon>Pelatocladus</taxon>
    </lineage>
</organism>
<reference evidence="6" key="1">
    <citation type="submission" date="2021-05" db="EMBL/GenBank/DDBJ databases">
        <authorList>
            <person name="Pietrasiak N."/>
            <person name="Ward R."/>
            <person name="Stajich J.E."/>
            <person name="Kurbessoian T."/>
        </authorList>
    </citation>
    <scope>NUCLEOTIDE SEQUENCE</scope>
    <source>
        <strain evidence="6">HA4357-MV3</strain>
    </source>
</reference>
<gene>
    <name evidence="6" type="ORF">KME28_03945</name>
</gene>
<keyword evidence="3 5" id="KW-1133">Transmembrane helix</keyword>
<reference evidence="6" key="2">
    <citation type="journal article" date="2022" name="Microbiol. Resour. Announc.">
        <title>Metagenome Sequencing to Explore Phylogenomics of Terrestrial Cyanobacteria.</title>
        <authorList>
            <person name="Ward R.D."/>
            <person name="Stajich J.E."/>
            <person name="Johansen J.R."/>
            <person name="Huntemann M."/>
            <person name="Clum A."/>
            <person name="Foster B."/>
            <person name="Foster B."/>
            <person name="Roux S."/>
            <person name="Palaniappan K."/>
            <person name="Varghese N."/>
            <person name="Mukherjee S."/>
            <person name="Reddy T.B.K."/>
            <person name="Daum C."/>
            <person name="Copeland A."/>
            <person name="Chen I.A."/>
            <person name="Ivanova N.N."/>
            <person name="Kyrpides N.C."/>
            <person name="Shapiro N."/>
            <person name="Eloe-Fadrosh E.A."/>
            <person name="Pietrasiak N."/>
        </authorList>
    </citation>
    <scope>NUCLEOTIDE SEQUENCE</scope>
    <source>
        <strain evidence="6">HA4357-MV3</strain>
    </source>
</reference>
<sequence>MESRNVPTYLPQAILTTLFCCLPFGIVAIVYAAQVNSKLAAGDYEGAMQASKNAKIWCWASFGSGLAVIVLYILLIVIAGLGSQ</sequence>
<evidence type="ECO:0000313" key="6">
    <source>
        <dbReference type="EMBL" id="MBW4430902.1"/>
    </source>
</evidence>
<dbReference type="GO" id="GO:0016020">
    <property type="term" value="C:membrane"/>
    <property type="evidence" value="ECO:0007669"/>
    <property type="project" value="UniProtKB-SubCell"/>
</dbReference>
<dbReference type="PANTHER" id="PTHR14948">
    <property type="entry name" value="NG5"/>
    <property type="match status" value="1"/>
</dbReference>
<proteinExistence type="predicted"/>
<dbReference type="InterPro" id="IPR007593">
    <property type="entry name" value="CD225/Dispanin_fam"/>
</dbReference>
<dbReference type="InterPro" id="IPR051423">
    <property type="entry name" value="CD225/Dispanin"/>
</dbReference>
<dbReference type="EMBL" id="JAHHHW010000038">
    <property type="protein sequence ID" value="MBW4430902.1"/>
    <property type="molecule type" value="Genomic_DNA"/>
</dbReference>
<name>A0A9E3LRL6_9NOST</name>
<accession>A0A9E3LRL6</accession>
<evidence type="ECO:0000256" key="4">
    <source>
        <dbReference type="ARBA" id="ARBA00023136"/>
    </source>
</evidence>
<evidence type="ECO:0000256" key="5">
    <source>
        <dbReference type="SAM" id="Phobius"/>
    </source>
</evidence>
<feature type="transmembrane region" description="Helical" evidence="5">
    <location>
        <begin position="56"/>
        <end position="81"/>
    </location>
</feature>
<dbReference type="Pfam" id="PF04505">
    <property type="entry name" value="CD225"/>
    <property type="match status" value="1"/>
</dbReference>
<dbReference type="AlphaFoldDB" id="A0A9E3LRL6"/>
<keyword evidence="2 5" id="KW-0812">Transmembrane</keyword>
<comment type="subcellular location">
    <subcellularLocation>
        <location evidence="1">Membrane</location>
    </subcellularLocation>
</comment>
<evidence type="ECO:0000313" key="7">
    <source>
        <dbReference type="Proteomes" id="UP000813215"/>
    </source>
</evidence>
<dbReference type="Proteomes" id="UP000813215">
    <property type="component" value="Unassembled WGS sequence"/>
</dbReference>
<evidence type="ECO:0000256" key="2">
    <source>
        <dbReference type="ARBA" id="ARBA00022692"/>
    </source>
</evidence>
<protein>
    <submittedName>
        <fullName evidence="6">CD225/dispanin family protein</fullName>
    </submittedName>
</protein>